<keyword evidence="18" id="KW-0479">Metal-binding</keyword>
<dbReference type="PANTHER" id="PTHR34299">
    <property type="entry name" value="DIACYLGLYCEROL KINASE"/>
    <property type="match status" value="1"/>
</dbReference>
<keyword evidence="10 19" id="KW-1133">Transmembrane helix</keyword>
<dbReference type="InterPro" id="IPR000829">
    <property type="entry name" value="DAGK"/>
</dbReference>
<evidence type="ECO:0000256" key="4">
    <source>
        <dbReference type="ARBA" id="ARBA00022516"/>
    </source>
</evidence>
<keyword evidence="12 19" id="KW-0472">Membrane</keyword>
<keyword evidence="5" id="KW-0808">Transferase</keyword>
<evidence type="ECO:0000256" key="14">
    <source>
        <dbReference type="ARBA" id="ARBA00023264"/>
    </source>
</evidence>
<evidence type="ECO:0000256" key="12">
    <source>
        <dbReference type="ARBA" id="ARBA00023136"/>
    </source>
</evidence>
<feature type="active site" description="Proton acceptor" evidence="15">
    <location>
        <position position="39"/>
    </location>
</feature>
<evidence type="ECO:0000256" key="5">
    <source>
        <dbReference type="ARBA" id="ARBA00022679"/>
    </source>
</evidence>
<keyword evidence="4" id="KW-0444">Lipid biosynthesis</keyword>
<dbReference type="Proteomes" id="UP000320776">
    <property type="component" value="Chromosome"/>
</dbReference>
<keyword evidence="8 20" id="KW-0418">Kinase</keyword>
<dbReference type="GO" id="GO:0005524">
    <property type="term" value="F:ATP binding"/>
    <property type="evidence" value="ECO:0007669"/>
    <property type="project" value="UniProtKB-KW"/>
</dbReference>
<evidence type="ECO:0000256" key="8">
    <source>
        <dbReference type="ARBA" id="ARBA00022777"/>
    </source>
</evidence>
<gene>
    <name evidence="20" type="ORF">SPTER_22760</name>
</gene>
<feature type="binding site" evidence="17">
    <location>
        <position position="46"/>
    </location>
    <ligand>
        <name>ATP</name>
        <dbReference type="ChEBI" id="CHEBI:30616"/>
    </ligand>
</feature>
<sequence length="92" mass="9604">MQIHLTAALAALGLAWRLDFSTLEQAVLLLTIAGVITAEMFNTAIETVINKISPEVHPLAKVAKDVAAGAVLVQAITALGVGVVLFGEKLLK</sequence>
<evidence type="ECO:0000256" key="1">
    <source>
        <dbReference type="ARBA" id="ARBA00004651"/>
    </source>
</evidence>
<dbReference type="PANTHER" id="PTHR34299:SF1">
    <property type="entry name" value="DIACYLGLYCEROL KINASE"/>
    <property type="match status" value="1"/>
</dbReference>
<keyword evidence="7 17" id="KW-0547">Nucleotide-binding</keyword>
<keyword evidence="11" id="KW-0443">Lipid metabolism</keyword>
<keyword evidence="21" id="KW-1185">Reference proteome</keyword>
<dbReference type="Gene3D" id="1.10.287.3610">
    <property type="match status" value="1"/>
</dbReference>
<evidence type="ECO:0000256" key="18">
    <source>
        <dbReference type="PIRSR" id="PIRSR600829-4"/>
    </source>
</evidence>
<evidence type="ECO:0000256" key="13">
    <source>
        <dbReference type="ARBA" id="ARBA00023209"/>
    </source>
</evidence>
<feature type="transmembrane region" description="Helical" evidence="19">
    <location>
        <begin position="66"/>
        <end position="86"/>
    </location>
</feature>
<dbReference type="InterPro" id="IPR036945">
    <property type="entry name" value="DAGK_sf"/>
</dbReference>
<dbReference type="GO" id="GO:0046872">
    <property type="term" value="F:metal ion binding"/>
    <property type="evidence" value="ECO:0007669"/>
    <property type="project" value="UniProtKB-KW"/>
</dbReference>
<keyword evidence="14" id="KW-1208">Phospholipid metabolism</keyword>
<dbReference type="CDD" id="cd14265">
    <property type="entry name" value="UDPK_IM_like"/>
    <property type="match status" value="1"/>
</dbReference>
<evidence type="ECO:0000256" key="7">
    <source>
        <dbReference type="ARBA" id="ARBA00022741"/>
    </source>
</evidence>
<evidence type="ECO:0000256" key="9">
    <source>
        <dbReference type="ARBA" id="ARBA00022840"/>
    </source>
</evidence>
<evidence type="ECO:0000256" key="6">
    <source>
        <dbReference type="ARBA" id="ARBA00022692"/>
    </source>
</evidence>
<feature type="transmembrane region" description="Helical" evidence="19">
    <location>
        <begin position="27"/>
        <end position="45"/>
    </location>
</feature>
<reference evidence="20 21" key="1">
    <citation type="submission" date="2019-02" db="EMBL/GenBank/DDBJ databases">
        <title>Closed genome of Sporomusa termitida DSM 4440.</title>
        <authorList>
            <person name="Poehlein A."/>
            <person name="Daniel R."/>
        </authorList>
    </citation>
    <scope>NUCLEOTIDE SEQUENCE [LARGE SCALE GENOMIC DNA]</scope>
    <source>
        <strain evidence="20 21">DSM 4440</strain>
    </source>
</reference>
<dbReference type="AlphaFoldDB" id="A0A517DU99"/>
<dbReference type="GO" id="GO:0005886">
    <property type="term" value="C:plasma membrane"/>
    <property type="evidence" value="ECO:0007669"/>
    <property type="project" value="UniProtKB-SubCell"/>
</dbReference>
<keyword evidence="13" id="KW-0594">Phospholipid biosynthesis</keyword>
<evidence type="ECO:0000256" key="3">
    <source>
        <dbReference type="ARBA" id="ARBA00022475"/>
    </source>
</evidence>
<keyword evidence="3" id="KW-1003">Cell membrane</keyword>
<dbReference type="EMBL" id="CP036259">
    <property type="protein sequence ID" value="QDR80933.1"/>
    <property type="molecule type" value="Genomic_DNA"/>
</dbReference>
<feature type="binding site" evidence="18">
    <location>
        <position position="46"/>
    </location>
    <ligand>
        <name>a divalent metal cation</name>
        <dbReference type="ChEBI" id="CHEBI:60240"/>
    </ligand>
</feature>
<evidence type="ECO:0000256" key="2">
    <source>
        <dbReference type="ARBA" id="ARBA00005967"/>
    </source>
</evidence>
<keyword evidence="9 17" id="KW-0067">ATP-binding</keyword>
<accession>A0A517DU99</accession>
<comment type="similarity">
    <text evidence="2">Belongs to the bacterial diacylglycerol kinase family.</text>
</comment>
<feature type="binding site" evidence="16">
    <location>
        <position position="39"/>
    </location>
    <ligand>
        <name>substrate</name>
    </ligand>
</feature>
<dbReference type="GO" id="GO:0016301">
    <property type="term" value="F:kinase activity"/>
    <property type="evidence" value="ECO:0007669"/>
    <property type="project" value="UniProtKB-KW"/>
</dbReference>
<feature type="binding site" evidence="17">
    <location>
        <begin position="55"/>
        <end position="57"/>
    </location>
    <ligand>
        <name>ATP</name>
        <dbReference type="ChEBI" id="CHEBI:30616"/>
    </ligand>
</feature>
<evidence type="ECO:0000313" key="21">
    <source>
        <dbReference type="Proteomes" id="UP000320776"/>
    </source>
</evidence>
<evidence type="ECO:0000256" key="15">
    <source>
        <dbReference type="PIRSR" id="PIRSR600829-1"/>
    </source>
</evidence>
<organism evidence="20 21">
    <name type="scientific">Sporomusa termitida</name>
    <dbReference type="NCBI Taxonomy" id="2377"/>
    <lineage>
        <taxon>Bacteria</taxon>
        <taxon>Bacillati</taxon>
        <taxon>Bacillota</taxon>
        <taxon>Negativicutes</taxon>
        <taxon>Selenomonadales</taxon>
        <taxon>Sporomusaceae</taxon>
        <taxon>Sporomusa</taxon>
    </lineage>
</organism>
<evidence type="ECO:0000313" key="20">
    <source>
        <dbReference type="EMBL" id="QDR80933.1"/>
    </source>
</evidence>
<name>A0A517DU99_9FIRM</name>
<evidence type="ECO:0000256" key="16">
    <source>
        <dbReference type="PIRSR" id="PIRSR600829-2"/>
    </source>
</evidence>
<dbReference type="Pfam" id="PF01219">
    <property type="entry name" value="DAGK_prokar"/>
    <property type="match status" value="1"/>
</dbReference>
<dbReference type="InterPro" id="IPR033717">
    <property type="entry name" value="UDPK"/>
</dbReference>
<evidence type="ECO:0000256" key="17">
    <source>
        <dbReference type="PIRSR" id="PIRSR600829-3"/>
    </source>
</evidence>
<keyword evidence="18" id="KW-0460">Magnesium</keyword>
<protein>
    <submittedName>
        <fullName evidence="20">Prokaryotic diacylglycerol kinase</fullName>
    </submittedName>
</protein>
<feature type="binding site" evidence="17">
    <location>
        <begin position="64"/>
        <end position="65"/>
    </location>
    <ligand>
        <name>ATP</name>
        <dbReference type="ChEBI" id="CHEBI:30616"/>
    </ligand>
</feature>
<proteinExistence type="inferred from homology"/>
<comment type="cofactor">
    <cofactor evidence="18">
        <name>Mg(2+)</name>
        <dbReference type="ChEBI" id="CHEBI:18420"/>
    </cofactor>
    <text evidence="18">Mn(2+), Zn(2+), Cd(2+) and Co(2+) support activity to lesser extents.</text>
</comment>
<dbReference type="KEGG" id="sted:SPTER_22760"/>
<dbReference type="GO" id="GO:0008654">
    <property type="term" value="P:phospholipid biosynthetic process"/>
    <property type="evidence" value="ECO:0007669"/>
    <property type="project" value="UniProtKB-KW"/>
</dbReference>
<evidence type="ECO:0000256" key="11">
    <source>
        <dbReference type="ARBA" id="ARBA00023098"/>
    </source>
</evidence>
<keyword evidence="6 19" id="KW-0812">Transmembrane</keyword>
<evidence type="ECO:0000256" key="19">
    <source>
        <dbReference type="SAM" id="Phobius"/>
    </source>
</evidence>
<comment type="subcellular location">
    <subcellularLocation>
        <location evidence="1">Cell membrane</location>
        <topology evidence="1">Multi-pass membrane protein</topology>
    </subcellularLocation>
</comment>
<evidence type="ECO:0000256" key="10">
    <source>
        <dbReference type="ARBA" id="ARBA00022989"/>
    </source>
</evidence>